<organism evidence="1">
    <name type="scientific">Rhizophora mucronata</name>
    <name type="common">Asiatic mangrove</name>
    <dbReference type="NCBI Taxonomy" id="61149"/>
    <lineage>
        <taxon>Eukaryota</taxon>
        <taxon>Viridiplantae</taxon>
        <taxon>Streptophyta</taxon>
        <taxon>Embryophyta</taxon>
        <taxon>Tracheophyta</taxon>
        <taxon>Spermatophyta</taxon>
        <taxon>Magnoliopsida</taxon>
        <taxon>eudicotyledons</taxon>
        <taxon>Gunneridae</taxon>
        <taxon>Pentapetalae</taxon>
        <taxon>rosids</taxon>
        <taxon>fabids</taxon>
        <taxon>Malpighiales</taxon>
        <taxon>Rhizophoraceae</taxon>
        <taxon>Rhizophora</taxon>
    </lineage>
</organism>
<evidence type="ECO:0000313" key="1">
    <source>
        <dbReference type="EMBL" id="MBX28900.1"/>
    </source>
</evidence>
<accession>A0A2P2MFA2</accession>
<reference evidence="1" key="1">
    <citation type="submission" date="2018-02" db="EMBL/GenBank/DDBJ databases">
        <title>Rhizophora mucronata_Transcriptome.</title>
        <authorList>
            <person name="Meera S.P."/>
            <person name="Sreeshan A."/>
            <person name="Augustine A."/>
        </authorList>
    </citation>
    <scope>NUCLEOTIDE SEQUENCE</scope>
    <source>
        <tissue evidence="1">Leaf</tissue>
    </source>
</reference>
<dbReference type="EMBL" id="GGEC01048416">
    <property type="protein sequence ID" value="MBX28900.1"/>
    <property type="molecule type" value="Transcribed_RNA"/>
</dbReference>
<sequence length="162" mass="18423">MQPINIILIFTHHNTHKLSHDLLPKTHTIKCPWKYTQSYLDQSSQVPLYSGGKGIQWESIPQHLAKYRLYIKIAAAKKGKTDRTLYALLAIEYEQPNFAKTRTPASFTVDKVSDDVNILNIISKTTTEKSSASSLKQPAANKDAFTSNILEETMLESIRYRI</sequence>
<proteinExistence type="predicted"/>
<dbReference type="AlphaFoldDB" id="A0A2P2MFA2"/>
<protein>
    <submittedName>
        <fullName evidence="1">Uncharacterized protein LOC105647182 isoform X1</fullName>
    </submittedName>
</protein>
<name>A0A2P2MFA2_RHIMU</name>